<feature type="signal peptide" evidence="12">
    <location>
        <begin position="1"/>
        <end position="30"/>
    </location>
</feature>
<dbReference type="AlphaFoldDB" id="A0AAN6G7I7"/>
<dbReference type="InterPro" id="IPR007639">
    <property type="entry name" value="Gln-tRNA-synth_Ib_RNA-bd_N"/>
</dbReference>
<evidence type="ECO:0000256" key="7">
    <source>
        <dbReference type="ARBA" id="ARBA00023146"/>
    </source>
</evidence>
<dbReference type="PANTHER" id="PTHR43097:SF4">
    <property type="entry name" value="GLUTAMINE--TRNA LIGASE"/>
    <property type="match status" value="1"/>
</dbReference>
<dbReference type="InterPro" id="IPR050132">
    <property type="entry name" value="Gln/Glu-tRNA_Ligase"/>
</dbReference>
<dbReference type="SUPFAM" id="SSF52374">
    <property type="entry name" value="Nucleotidylyl transferase"/>
    <property type="match status" value="1"/>
</dbReference>
<feature type="region of interest" description="Disordered" evidence="11">
    <location>
        <begin position="208"/>
        <end position="239"/>
    </location>
</feature>
<dbReference type="EMBL" id="JAPDMQ010000677">
    <property type="protein sequence ID" value="KAK0521392.1"/>
    <property type="molecule type" value="Genomic_DNA"/>
</dbReference>
<evidence type="ECO:0000256" key="8">
    <source>
        <dbReference type="ARBA" id="ARBA00030466"/>
    </source>
</evidence>
<evidence type="ECO:0000259" key="15">
    <source>
        <dbReference type="Pfam" id="PF04557"/>
    </source>
</evidence>
<keyword evidence="4 10" id="KW-0547">Nucleotide-binding</keyword>
<keyword evidence="12" id="KW-0732">Signal</keyword>
<dbReference type="PRINTS" id="PR00987">
    <property type="entry name" value="TRNASYNTHGLU"/>
</dbReference>
<dbReference type="NCBIfam" id="TIGR00440">
    <property type="entry name" value="glnS"/>
    <property type="match status" value="1"/>
</dbReference>
<dbReference type="InterPro" id="IPR011035">
    <property type="entry name" value="Ribosomal_bL25/Gln-tRNA_synth"/>
</dbReference>
<evidence type="ECO:0000256" key="2">
    <source>
        <dbReference type="ARBA" id="ARBA00012836"/>
    </source>
</evidence>
<sequence>MAPKVNIADPAVAALLELFASSLALTGSKALDIVSQPKQATALSDTVRALNLNERSPALDAKTGSLVVSAVTYPGGSGSALTEEKRRYVVQRVLDGALKSTDQVTTALKYLEKEQGSEPADKADFDAACGVGVVITPEQCREAVTSYLTAHKAELDAVGGWPKQSSIMSALRAEPSLRWANALDVKNAVEAELTATYGDRKAANAAAAAAAKKEKEKEKQSKEEAKKDPKKNAADTQNVINLRPDAMFEEGFLSKLHKPGENPQIKPELKEQHLSATKGMVFTRFPPEPNGFLHVGHAKAIAVDFGFARFNNGLCYLRYDDTNPEAEEEQYFDSILEMVRWLGFEPWKITYSSDYFQQLYDLAVDLIKRGKAYVDHSTAEEMREQRGGEGGKGPRKASKWRDRPVEESLQDFEDMKNGKFAPQTATLRMKMDILNNPNPQMWDLVAYRVLSKPHHRTGSKWCIYPTYDFTHCLVDSMENISHSLCTTEFITARESYEWLCDALEVYKPRQYEFGRLSLEGTITSKRKILKLVREGYVKDWDDPRLFTLIALRRRGVPPGALLSFVNELGVTTAPTVTMSNRLDQTIRNYLEASTPRLMMVLNPLKVTITNLPADFYLEVEKPLHPKVPEMGVNKLPFTRTVYIDASDFRTEDSADYFRLAPGKTVGLLQVPHTITCTSFKLDEKTGRPIEVFATYDDGSAPAPTAGVGATGSKKKKPTYIQWVAEHAPSHSPVRLDEVRIFHPLFTSPNPAGETNFLDHVDTGSLEVVRGALIERGFWEIARASFKAARKEAEERTVRAKEAAKKAQRDTDVPILRAASSTDAGKKETETDEVVGKLNSAQLVGKECVRFQGMRIAYFALDRESKLGEALEEGARGEEGAQSAKIILNRIVTLKEDAGKTKV</sequence>
<dbReference type="Gene3D" id="1.10.8.1290">
    <property type="entry name" value="Glutaminyl-tRNA synthetase, non-specific RNA binding region part 1, domain 1"/>
    <property type="match status" value="1"/>
</dbReference>
<evidence type="ECO:0000259" key="13">
    <source>
        <dbReference type="Pfam" id="PF00749"/>
    </source>
</evidence>
<feature type="domain" description="Glutaminyl-tRNA synthetase class Ib non-specific RNA-binding" evidence="16">
    <location>
        <begin position="15"/>
        <end position="181"/>
    </location>
</feature>
<dbReference type="InterPro" id="IPR042558">
    <property type="entry name" value="Gln-tRNA-synth_Ib_RNA-bd_N_1"/>
</dbReference>
<keyword evidence="6 10" id="KW-0648">Protein biosynthesis</keyword>
<dbReference type="GO" id="GO:0006425">
    <property type="term" value="P:glutaminyl-tRNA aminoacylation"/>
    <property type="evidence" value="ECO:0007669"/>
    <property type="project" value="InterPro"/>
</dbReference>
<comment type="similarity">
    <text evidence="1 10">Belongs to the class-I aminoacyl-tRNA synthetase family.</text>
</comment>
<keyword evidence="3 10" id="KW-0436">Ligase</keyword>
<dbReference type="InterPro" id="IPR020059">
    <property type="entry name" value="Glu/Gln-tRNA-synth_Ib_codon-bd"/>
</dbReference>
<feature type="domain" description="Glutaminyl-tRNA synthetase class Ib non-specific RNA-binding" evidence="15">
    <location>
        <begin position="185"/>
        <end position="273"/>
    </location>
</feature>
<feature type="region of interest" description="Disordered" evidence="11">
    <location>
        <begin position="377"/>
        <end position="403"/>
    </location>
</feature>
<evidence type="ECO:0000256" key="10">
    <source>
        <dbReference type="RuleBase" id="RU363037"/>
    </source>
</evidence>
<feature type="domain" description="Glutamyl/glutaminyl-tRNA synthetase class Ib catalytic" evidence="13">
    <location>
        <begin position="281"/>
        <end position="587"/>
    </location>
</feature>
<dbReference type="Pfam" id="PF04557">
    <property type="entry name" value="tRNA_synt_1c_R2"/>
    <property type="match status" value="1"/>
</dbReference>
<keyword evidence="18" id="KW-1185">Reference proteome</keyword>
<dbReference type="InterPro" id="IPR020056">
    <property type="entry name" value="Rbsml_bL25/Gln-tRNA_synth_N"/>
</dbReference>
<keyword evidence="7 10" id="KW-0030">Aminoacyl-tRNA synthetase</keyword>
<dbReference type="PROSITE" id="PS00178">
    <property type="entry name" value="AA_TRNA_LIGASE_I"/>
    <property type="match status" value="1"/>
</dbReference>
<evidence type="ECO:0000313" key="18">
    <source>
        <dbReference type="Proteomes" id="UP001176521"/>
    </source>
</evidence>
<evidence type="ECO:0000259" key="16">
    <source>
        <dbReference type="Pfam" id="PF04558"/>
    </source>
</evidence>
<dbReference type="InterPro" id="IPR001412">
    <property type="entry name" value="aa-tRNA-synth_I_CS"/>
</dbReference>
<dbReference type="Gene3D" id="2.40.240.10">
    <property type="entry name" value="Ribosomal Protein L25, Chain P"/>
    <property type="match status" value="2"/>
</dbReference>
<name>A0AAN6G7I7_9BASI</name>
<dbReference type="FunFam" id="3.40.50.620:FF:000037">
    <property type="entry name" value="Glutamine--tRNA ligase cytoplasmic"/>
    <property type="match status" value="1"/>
</dbReference>
<dbReference type="PANTHER" id="PTHR43097">
    <property type="entry name" value="GLUTAMINE-TRNA LIGASE"/>
    <property type="match status" value="1"/>
</dbReference>
<feature type="domain" description="Glutamyl/glutaminyl-tRNA synthetase class Ib anti-codon binding" evidence="14">
    <location>
        <begin position="595"/>
        <end position="696"/>
    </location>
</feature>
<organism evidence="17 18">
    <name type="scientific">Tilletia horrida</name>
    <dbReference type="NCBI Taxonomy" id="155126"/>
    <lineage>
        <taxon>Eukaryota</taxon>
        <taxon>Fungi</taxon>
        <taxon>Dikarya</taxon>
        <taxon>Basidiomycota</taxon>
        <taxon>Ustilaginomycotina</taxon>
        <taxon>Exobasidiomycetes</taxon>
        <taxon>Tilletiales</taxon>
        <taxon>Tilletiaceae</taxon>
        <taxon>Tilletia</taxon>
    </lineage>
</organism>
<evidence type="ECO:0000256" key="1">
    <source>
        <dbReference type="ARBA" id="ARBA00005594"/>
    </source>
</evidence>
<proteinExistence type="inferred from homology"/>
<protein>
    <recommendedName>
        <fullName evidence="2">glutamine--tRNA ligase</fullName>
        <ecNumber evidence="2">6.1.1.18</ecNumber>
    </recommendedName>
    <alternativeName>
        <fullName evidence="8">Glutaminyl-tRNA synthetase</fullName>
    </alternativeName>
</protein>
<keyword evidence="5 10" id="KW-0067">ATP-binding</keyword>
<dbReference type="SUPFAM" id="SSF50715">
    <property type="entry name" value="Ribosomal protein L25-like"/>
    <property type="match status" value="1"/>
</dbReference>
<evidence type="ECO:0000256" key="9">
    <source>
        <dbReference type="ARBA" id="ARBA00048270"/>
    </source>
</evidence>
<dbReference type="InterPro" id="IPR007638">
    <property type="entry name" value="Gln-tRNA-synth_Ib_RNA-bd_2"/>
</dbReference>
<dbReference type="InterPro" id="IPR020058">
    <property type="entry name" value="Glu/Gln-tRNA-synth_Ib_cat-dom"/>
</dbReference>
<dbReference type="Pfam" id="PF04558">
    <property type="entry name" value="tRNA_synt_1c_R1"/>
    <property type="match status" value="1"/>
</dbReference>
<accession>A0AAN6G7I7</accession>
<evidence type="ECO:0000256" key="12">
    <source>
        <dbReference type="SAM" id="SignalP"/>
    </source>
</evidence>
<evidence type="ECO:0000256" key="5">
    <source>
        <dbReference type="ARBA" id="ARBA00022840"/>
    </source>
</evidence>
<evidence type="ECO:0000256" key="3">
    <source>
        <dbReference type="ARBA" id="ARBA00022598"/>
    </source>
</evidence>
<dbReference type="GO" id="GO:0005829">
    <property type="term" value="C:cytosol"/>
    <property type="evidence" value="ECO:0007669"/>
    <property type="project" value="TreeGrafter"/>
</dbReference>
<feature type="chain" id="PRO_5042838005" description="glutamine--tRNA ligase" evidence="12">
    <location>
        <begin position="31"/>
        <end position="902"/>
    </location>
</feature>
<dbReference type="FunFam" id="3.90.800.10:FF:000001">
    <property type="entry name" value="Glutamine--tRNA ligase"/>
    <property type="match status" value="1"/>
</dbReference>
<evidence type="ECO:0000259" key="14">
    <source>
        <dbReference type="Pfam" id="PF03950"/>
    </source>
</evidence>
<dbReference type="CDD" id="cd00807">
    <property type="entry name" value="GlnRS_core"/>
    <property type="match status" value="1"/>
</dbReference>
<evidence type="ECO:0000313" key="17">
    <source>
        <dbReference type="EMBL" id="KAK0521392.1"/>
    </source>
</evidence>
<dbReference type="Pfam" id="PF03950">
    <property type="entry name" value="tRNA-synt_1c_C"/>
    <property type="match status" value="1"/>
</dbReference>
<feature type="compositionally biased region" description="Basic and acidic residues" evidence="11">
    <location>
        <begin position="377"/>
        <end position="389"/>
    </location>
</feature>
<dbReference type="FunFam" id="2.40.240.10:FF:000007">
    <property type="entry name" value="Glutamine--tRNA ligase"/>
    <property type="match status" value="1"/>
</dbReference>
<dbReference type="Pfam" id="PF00749">
    <property type="entry name" value="tRNA-synt_1c"/>
    <property type="match status" value="1"/>
</dbReference>
<evidence type="ECO:0000256" key="11">
    <source>
        <dbReference type="SAM" id="MobiDB-lite"/>
    </source>
</evidence>
<dbReference type="InterPro" id="IPR042559">
    <property type="entry name" value="Gln-tRNA-synth_Ib_RNA-bd_N_2"/>
</dbReference>
<feature type="compositionally biased region" description="Basic and acidic residues" evidence="11">
    <location>
        <begin position="211"/>
        <end position="233"/>
    </location>
</feature>
<comment type="caution">
    <text evidence="17">The sequence shown here is derived from an EMBL/GenBank/DDBJ whole genome shotgun (WGS) entry which is preliminary data.</text>
</comment>
<dbReference type="Gene3D" id="1.10.10.2420">
    <property type="match status" value="1"/>
</dbReference>
<evidence type="ECO:0000256" key="6">
    <source>
        <dbReference type="ARBA" id="ARBA00022917"/>
    </source>
</evidence>
<dbReference type="GO" id="GO:0005524">
    <property type="term" value="F:ATP binding"/>
    <property type="evidence" value="ECO:0007669"/>
    <property type="project" value="UniProtKB-KW"/>
</dbReference>
<dbReference type="Proteomes" id="UP001176521">
    <property type="component" value="Unassembled WGS sequence"/>
</dbReference>
<dbReference type="Gene3D" id="3.40.50.620">
    <property type="entry name" value="HUPs"/>
    <property type="match status" value="1"/>
</dbReference>
<dbReference type="InterPro" id="IPR000924">
    <property type="entry name" value="Glu/Gln-tRNA-synth"/>
</dbReference>
<gene>
    <name evidence="17" type="primary">GLN4</name>
    <name evidence="17" type="ORF">OC842_006795</name>
</gene>
<comment type="catalytic activity">
    <reaction evidence="9">
        <text>tRNA(Gln) + L-glutamine + ATP = L-glutaminyl-tRNA(Gln) + AMP + diphosphate</text>
        <dbReference type="Rhea" id="RHEA:20121"/>
        <dbReference type="Rhea" id="RHEA-COMP:9662"/>
        <dbReference type="Rhea" id="RHEA-COMP:9681"/>
        <dbReference type="ChEBI" id="CHEBI:30616"/>
        <dbReference type="ChEBI" id="CHEBI:33019"/>
        <dbReference type="ChEBI" id="CHEBI:58359"/>
        <dbReference type="ChEBI" id="CHEBI:78442"/>
        <dbReference type="ChEBI" id="CHEBI:78521"/>
        <dbReference type="ChEBI" id="CHEBI:456215"/>
        <dbReference type="EC" id="6.1.1.18"/>
    </reaction>
</comment>
<evidence type="ECO:0000256" key="4">
    <source>
        <dbReference type="ARBA" id="ARBA00022741"/>
    </source>
</evidence>
<dbReference type="InterPro" id="IPR004514">
    <property type="entry name" value="Gln-tRNA-synth"/>
</dbReference>
<dbReference type="EC" id="6.1.1.18" evidence="2"/>
<dbReference type="InterPro" id="IPR014729">
    <property type="entry name" value="Rossmann-like_a/b/a_fold"/>
</dbReference>
<reference evidence="17" key="1">
    <citation type="journal article" date="2023" name="PhytoFront">
        <title>Draft Genome Resources of Seven Strains of Tilletia horrida, Causal Agent of Kernel Smut of Rice.</title>
        <authorList>
            <person name="Khanal S."/>
            <person name="Antony Babu S."/>
            <person name="Zhou X.G."/>
        </authorList>
    </citation>
    <scope>NUCLEOTIDE SEQUENCE</scope>
    <source>
        <strain evidence="17">TX3</strain>
    </source>
</reference>
<dbReference type="GO" id="GO:0004819">
    <property type="term" value="F:glutamine-tRNA ligase activity"/>
    <property type="evidence" value="ECO:0007669"/>
    <property type="project" value="UniProtKB-EC"/>
</dbReference>